<accession>A0A382PST4</accession>
<dbReference type="Pfam" id="PF14100">
    <property type="entry name" value="DUF6807"/>
    <property type="match status" value="1"/>
</dbReference>
<proteinExistence type="predicted"/>
<feature type="non-terminal residue" evidence="1">
    <location>
        <position position="161"/>
    </location>
</feature>
<evidence type="ECO:0000313" key="1">
    <source>
        <dbReference type="EMBL" id="SVC76399.1"/>
    </source>
</evidence>
<sequence>MPIDSRWRLRTNNNCLFVDNISHGKVILQHNARPNLRPYIHPLRLADGSVCLTEDSPWHHPWQHGIQTGFHGVNGCDFWLDPGQHPDLLIGTIEPSNPRISDETSSWIIESIWRHTDGSLLLVEQQTWSLGMLREHLFLDLNWMLQAIPNIHIEQHAYGGL</sequence>
<protein>
    <submittedName>
        <fullName evidence="1">Uncharacterized protein</fullName>
    </submittedName>
</protein>
<dbReference type="EMBL" id="UINC01109517">
    <property type="protein sequence ID" value="SVC76399.1"/>
    <property type="molecule type" value="Genomic_DNA"/>
</dbReference>
<name>A0A382PST4_9ZZZZ</name>
<gene>
    <name evidence="1" type="ORF">METZ01_LOCUS329253</name>
</gene>
<dbReference type="AlphaFoldDB" id="A0A382PST4"/>
<organism evidence="1">
    <name type="scientific">marine metagenome</name>
    <dbReference type="NCBI Taxonomy" id="408172"/>
    <lineage>
        <taxon>unclassified sequences</taxon>
        <taxon>metagenomes</taxon>
        <taxon>ecological metagenomes</taxon>
    </lineage>
</organism>
<reference evidence="1" key="1">
    <citation type="submission" date="2018-05" db="EMBL/GenBank/DDBJ databases">
        <authorList>
            <person name="Lanie J.A."/>
            <person name="Ng W.-L."/>
            <person name="Kazmierczak K.M."/>
            <person name="Andrzejewski T.M."/>
            <person name="Davidsen T.M."/>
            <person name="Wayne K.J."/>
            <person name="Tettelin H."/>
            <person name="Glass J.I."/>
            <person name="Rusch D."/>
            <person name="Podicherti R."/>
            <person name="Tsui H.-C.T."/>
            <person name="Winkler M.E."/>
        </authorList>
    </citation>
    <scope>NUCLEOTIDE SEQUENCE</scope>
</reference>
<dbReference type="InterPro" id="IPR029475">
    <property type="entry name" value="DUF6807"/>
</dbReference>